<feature type="compositionally biased region" description="Low complexity" evidence="11">
    <location>
        <begin position="291"/>
        <end position="302"/>
    </location>
</feature>
<dbReference type="OMA" id="KQPIWQT"/>
<dbReference type="EnsemblMetazoa" id="CapteT217695">
    <property type="protein sequence ID" value="CapteP217695"/>
    <property type="gene ID" value="CapteG217695"/>
</dbReference>
<dbReference type="HOGENOM" id="CLU_847960_0_0_1"/>
<dbReference type="EMBL" id="AMQN01000219">
    <property type="status" value="NOT_ANNOTATED_CDS"/>
    <property type="molecule type" value="Genomic_DNA"/>
</dbReference>
<keyword evidence="2" id="KW-0808">Transferase</keyword>
<comment type="catalytic activity">
    <reaction evidence="7">
        <text>L-seryl-[protein] + ATP = O-phospho-L-seryl-[protein] + ADP + H(+)</text>
        <dbReference type="Rhea" id="RHEA:17989"/>
        <dbReference type="Rhea" id="RHEA-COMP:9863"/>
        <dbReference type="Rhea" id="RHEA-COMP:11604"/>
        <dbReference type="ChEBI" id="CHEBI:15378"/>
        <dbReference type="ChEBI" id="CHEBI:29999"/>
        <dbReference type="ChEBI" id="CHEBI:30616"/>
        <dbReference type="ChEBI" id="CHEBI:83421"/>
        <dbReference type="ChEBI" id="CHEBI:456216"/>
        <dbReference type="EC" id="2.7.11.1"/>
    </reaction>
</comment>
<keyword evidence="1" id="KW-0723">Serine/threonine-protein kinase</keyword>
<keyword evidence="3 9" id="KW-0547">Nucleotide-binding</keyword>
<evidence type="ECO:0000256" key="1">
    <source>
        <dbReference type="ARBA" id="ARBA00022527"/>
    </source>
</evidence>
<dbReference type="InterPro" id="IPR011009">
    <property type="entry name" value="Kinase-like_dom_sf"/>
</dbReference>
<reference evidence="13" key="3">
    <citation type="submission" date="2015-06" db="UniProtKB">
        <authorList>
            <consortium name="EnsemblMetazoa"/>
        </authorList>
    </citation>
    <scope>IDENTIFICATION</scope>
</reference>
<evidence type="ECO:0000256" key="10">
    <source>
        <dbReference type="PIRSR" id="PIRSR630616-3"/>
    </source>
</evidence>
<reference evidence="14" key="1">
    <citation type="submission" date="2012-12" db="EMBL/GenBank/DDBJ databases">
        <authorList>
            <person name="Hellsten U."/>
            <person name="Grimwood J."/>
            <person name="Chapman J.A."/>
            <person name="Shapiro H."/>
            <person name="Aerts A."/>
            <person name="Otillar R.P."/>
            <person name="Terry A.Y."/>
            <person name="Boore J.L."/>
            <person name="Simakov O."/>
            <person name="Marletaz F."/>
            <person name="Cho S.-J."/>
            <person name="Edsinger-Gonzales E."/>
            <person name="Havlak P."/>
            <person name="Kuo D.-H."/>
            <person name="Larsson T."/>
            <person name="Lv J."/>
            <person name="Arendt D."/>
            <person name="Savage R."/>
            <person name="Osoegawa K."/>
            <person name="de Jong P."/>
            <person name="Lindberg D.R."/>
            <person name="Seaver E.C."/>
            <person name="Weisblat D.A."/>
            <person name="Putnam N.H."/>
            <person name="Grigoriev I.V."/>
            <person name="Rokhsar D.S."/>
        </authorList>
    </citation>
    <scope>NUCLEOTIDE SEQUENCE</scope>
    <source>
        <strain evidence="14">I ESC-2004</strain>
    </source>
</reference>
<dbReference type="InterPro" id="IPR008271">
    <property type="entry name" value="Ser/Thr_kinase_AS"/>
</dbReference>
<feature type="binding site" evidence="9">
    <location>
        <begin position="55"/>
        <end position="56"/>
    </location>
    <ligand>
        <name>ATP</name>
        <dbReference type="ChEBI" id="CHEBI:30616"/>
    </ligand>
</feature>
<accession>X2AMJ7</accession>
<dbReference type="SMART" id="SM00220">
    <property type="entry name" value="S_TKc"/>
    <property type="match status" value="1"/>
</dbReference>
<dbReference type="AlphaFoldDB" id="X2AMJ7"/>
<evidence type="ECO:0000256" key="5">
    <source>
        <dbReference type="ARBA" id="ARBA00022840"/>
    </source>
</evidence>
<dbReference type="PANTHER" id="PTHR24350">
    <property type="entry name" value="SERINE/THREONINE-PROTEIN KINASE IAL-RELATED"/>
    <property type="match status" value="1"/>
</dbReference>
<feature type="domain" description="Protein kinase" evidence="12">
    <location>
        <begin position="1"/>
        <end position="198"/>
    </location>
</feature>
<feature type="cross-link" description="Glycyl lysine isopeptide (Lys-Gly) (interchain with G-Cter in SUMO2)" evidence="10">
    <location>
        <position position="53"/>
    </location>
</feature>
<dbReference type="PROSITE" id="PS00108">
    <property type="entry name" value="PROTEIN_KINASE_ST"/>
    <property type="match status" value="1"/>
</dbReference>
<feature type="active site" description="Proton acceptor" evidence="8">
    <location>
        <position position="51"/>
    </location>
</feature>
<keyword evidence="4" id="KW-0418">Kinase</keyword>
<dbReference type="InterPro" id="IPR000719">
    <property type="entry name" value="Prot_kinase_dom"/>
</dbReference>
<keyword evidence="14" id="KW-1185">Reference proteome</keyword>
<sequence>MYLVMSLCEGGELSKELKSRGKFTELETRLIMARLTSAIAYLHKNDMVHRDLKMENILLSTNPDDHKDHLYIKVTDFGLSVVKGGVSHENMMMDFCGTPLYMAPEIIDNKTYSEKCDVWAMGVMLHLLLMGNAPFVSVQDDEKLYEQIKNLDVKEHMVQNYKQWEPITLECKDCLLRMLSIDPAHRLAASEILSHPWITGESLDPANGPRNVLEMMRAWGYQLEDDDTASVSPSESSAIKIQPSINVEEYSSQEGSSGPPSRNGSASSSTAKFSNGSTPQPPRSLSRQRTNSSDLLLPNSNNRIKEHPIHKCHVVSFNYMAMKAKLPL</sequence>
<evidence type="ECO:0000256" key="3">
    <source>
        <dbReference type="ARBA" id="ARBA00022741"/>
    </source>
</evidence>
<evidence type="ECO:0000256" key="4">
    <source>
        <dbReference type="ARBA" id="ARBA00022777"/>
    </source>
</evidence>
<evidence type="ECO:0000259" key="12">
    <source>
        <dbReference type="PROSITE" id="PS50011"/>
    </source>
</evidence>
<evidence type="ECO:0000313" key="13">
    <source>
        <dbReference type="EnsemblMetazoa" id="CapteP217695"/>
    </source>
</evidence>
<dbReference type="Pfam" id="PF00069">
    <property type="entry name" value="Pkinase"/>
    <property type="match status" value="1"/>
</dbReference>
<evidence type="ECO:0000256" key="6">
    <source>
        <dbReference type="ARBA" id="ARBA00047899"/>
    </source>
</evidence>
<evidence type="ECO:0000256" key="8">
    <source>
        <dbReference type="PIRSR" id="PIRSR630616-1"/>
    </source>
</evidence>
<evidence type="ECO:0000256" key="9">
    <source>
        <dbReference type="PIRSR" id="PIRSR630616-2"/>
    </source>
</evidence>
<dbReference type="Proteomes" id="UP000014760">
    <property type="component" value="Unassembled WGS sequence"/>
</dbReference>
<organism evidence="13 14">
    <name type="scientific">Capitella teleta</name>
    <name type="common">Polychaete worm</name>
    <dbReference type="NCBI Taxonomy" id="283909"/>
    <lineage>
        <taxon>Eukaryota</taxon>
        <taxon>Metazoa</taxon>
        <taxon>Spiralia</taxon>
        <taxon>Lophotrochozoa</taxon>
        <taxon>Annelida</taxon>
        <taxon>Polychaeta</taxon>
        <taxon>Sedentaria</taxon>
        <taxon>Scolecida</taxon>
        <taxon>Capitellidae</taxon>
        <taxon>Capitella</taxon>
    </lineage>
</organism>
<evidence type="ECO:0000256" key="2">
    <source>
        <dbReference type="ARBA" id="ARBA00022679"/>
    </source>
</evidence>
<dbReference type="GO" id="GO:0005524">
    <property type="term" value="F:ATP binding"/>
    <property type="evidence" value="ECO:0007669"/>
    <property type="project" value="UniProtKB-KW"/>
</dbReference>
<name>X2AMJ7_CAPTE</name>
<dbReference type="GO" id="GO:0004674">
    <property type="term" value="F:protein serine/threonine kinase activity"/>
    <property type="evidence" value="ECO:0007669"/>
    <property type="project" value="UniProtKB-KW"/>
</dbReference>
<evidence type="ECO:0000256" key="7">
    <source>
        <dbReference type="ARBA" id="ARBA00048679"/>
    </source>
</evidence>
<reference evidence="14" key="2">
    <citation type="journal article" date="2013" name="Nature">
        <title>Insights into bilaterian evolution from three spiralian genomes.</title>
        <authorList>
            <person name="Simakov O."/>
            <person name="Marletaz F."/>
            <person name="Cho S.J."/>
            <person name="Edsinger-Gonzales E."/>
            <person name="Havlak P."/>
            <person name="Hellsten U."/>
            <person name="Kuo D.H."/>
            <person name="Larsson T."/>
            <person name="Lv J."/>
            <person name="Arendt D."/>
            <person name="Savage R."/>
            <person name="Osoegawa K."/>
            <person name="de Jong P."/>
            <person name="Grimwood J."/>
            <person name="Chapman J.A."/>
            <person name="Shapiro H."/>
            <person name="Aerts A."/>
            <person name="Otillar R.P."/>
            <person name="Terry A.Y."/>
            <person name="Boore J.L."/>
            <person name="Grigoriev I.V."/>
            <person name="Lindberg D.R."/>
            <person name="Seaver E.C."/>
            <person name="Weisblat D.A."/>
            <person name="Putnam N.H."/>
            <person name="Rokhsar D.S."/>
        </authorList>
    </citation>
    <scope>NUCLEOTIDE SEQUENCE</scope>
    <source>
        <strain evidence="14">I ESC-2004</strain>
    </source>
</reference>
<dbReference type="OrthoDB" id="541276at2759"/>
<dbReference type="PROSITE" id="PS50011">
    <property type="entry name" value="PROTEIN_KINASE_DOM"/>
    <property type="match status" value="1"/>
</dbReference>
<feature type="binding site" evidence="9">
    <location>
        <position position="76"/>
    </location>
    <ligand>
        <name>ATP</name>
        <dbReference type="ChEBI" id="CHEBI:30616"/>
    </ligand>
</feature>
<feature type="compositionally biased region" description="Polar residues" evidence="11">
    <location>
        <begin position="229"/>
        <end position="290"/>
    </location>
</feature>
<protein>
    <recommendedName>
        <fullName evidence="12">Protein kinase domain-containing protein</fullName>
    </recommendedName>
</protein>
<comment type="catalytic activity">
    <reaction evidence="6">
        <text>L-threonyl-[protein] + ATP = O-phospho-L-threonyl-[protein] + ADP + H(+)</text>
        <dbReference type="Rhea" id="RHEA:46608"/>
        <dbReference type="Rhea" id="RHEA-COMP:11060"/>
        <dbReference type="Rhea" id="RHEA-COMP:11605"/>
        <dbReference type="ChEBI" id="CHEBI:15378"/>
        <dbReference type="ChEBI" id="CHEBI:30013"/>
        <dbReference type="ChEBI" id="CHEBI:30616"/>
        <dbReference type="ChEBI" id="CHEBI:61977"/>
        <dbReference type="ChEBI" id="CHEBI:456216"/>
        <dbReference type="EC" id="2.7.11.1"/>
    </reaction>
</comment>
<evidence type="ECO:0000256" key="11">
    <source>
        <dbReference type="SAM" id="MobiDB-lite"/>
    </source>
</evidence>
<evidence type="ECO:0000313" key="14">
    <source>
        <dbReference type="Proteomes" id="UP000014760"/>
    </source>
</evidence>
<dbReference type="InterPro" id="IPR030616">
    <property type="entry name" value="Aur-like"/>
</dbReference>
<dbReference type="Gene3D" id="1.10.510.10">
    <property type="entry name" value="Transferase(Phosphotransferase) domain 1"/>
    <property type="match status" value="1"/>
</dbReference>
<proteinExistence type="predicted"/>
<feature type="region of interest" description="Disordered" evidence="11">
    <location>
        <begin position="226"/>
        <end position="302"/>
    </location>
</feature>
<keyword evidence="5 9" id="KW-0067">ATP-binding</keyword>
<dbReference type="SUPFAM" id="SSF56112">
    <property type="entry name" value="Protein kinase-like (PK-like)"/>
    <property type="match status" value="1"/>
</dbReference>